<dbReference type="EMBL" id="KZ679271">
    <property type="protein sequence ID" value="PTB36163.1"/>
    <property type="molecule type" value="Genomic_DNA"/>
</dbReference>
<dbReference type="Proteomes" id="UP000240493">
    <property type="component" value="Unassembled WGS sequence"/>
</dbReference>
<organism evidence="2 3">
    <name type="scientific">Trichoderma asperellum (strain ATCC 204424 / CBS 433.97 / NBRC 101777)</name>
    <dbReference type="NCBI Taxonomy" id="1042311"/>
    <lineage>
        <taxon>Eukaryota</taxon>
        <taxon>Fungi</taxon>
        <taxon>Dikarya</taxon>
        <taxon>Ascomycota</taxon>
        <taxon>Pezizomycotina</taxon>
        <taxon>Sordariomycetes</taxon>
        <taxon>Hypocreomycetidae</taxon>
        <taxon>Hypocreales</taxon>
        <taxon>Hypocreaceae</taxon>
        <taxon>Trichoderma</taxon>
    </lineage>
</organism>
<keyword evidence="1" id="KW-0812">Transmembrane</keyword>
<name>A0A2T3YUB2_TRIA4</name>
<feature type="transmembrane region" description="Helical" evidence="1">
    <location>
        <begin position="52"/>
        <end position="70"/>
    </location>
</feature>
<sequence>MQFELSRARIQSLTFSPYDLDVRIDQCVHHMVMKTMSAVQYKRSGLHQRSRNLLVVLKAFAFFFRTIGVYE</sequence>
<protein>
    <submittedName>
        <fullName evidence="2">Uncharacterized protein</fullName>
    </submittedName>
</protein>
<evidence type="ECO:0000313" key="3">
    <source>
        <dbReference type="Proteomes" id="UP000240493"/>
    </source>
</evidence>
<keyword evidence="1" id="KW-0472">Membrane</keyword>
<evidence type="ECO:0000256" key="1">
    <source>
        <dbReference type="SAM" id="Phobius"/>
    </source>
</evidence>
<accession>A0A2T3YUB2</accession>
<evidence type="ECO:0000313" key="2">
    <source>
        <dbReference type="EMBL" id="PTB36163.1"/>
    </source>
</evidence>
<keyword evidence="3" id="KW-1185">Reference proteome</keyword>
<reference evidence="2 3" key="1">
    <citation type="submission" date="2016-07" db="EMBL/GenBank/DDBJ databases">
        <title>Multiple horizontal gene transfer events from other fungi enriched the ability of initially mycotrophic Trichoderma (Ascomycota) to feed on dead plant biomass.</title>
        <authorList>
            <consortium name="DOE Joint Genome Institute"/>
            <person name="Aerts A."/>
            <person name="Atanasova L."/>
            <person name="Chenthamara K."/>
            <person name="Zhang J."/>
            <person name="Grujic M."/>
            <person name="Henrissat B."/>
            <person name="Kuo A."/>
            <person name="Salamov A."/>
            <person name="Lipzen A."/>
            <person name="Labutti K."/>
            <person name="Barry K."/>
            <person name="Miao Y."/>
            <person name="Rahimi M.J."/>
            <person name="Shen Q."/>
            <person name="Grigoriev I.V."/>
            <person name="Kubicek C.P."/>
            <person name="Druzhinina I.S."/>
        </authorList>
    </citation>
    <scope>NUCLEOTIDE SEQUENCE [LARGE SCALE GENOMIC DNA]</scope>
    <source>
        <strain evidence="2 3">CBS 433.97</strain>
    </source>
</reference>
<proteinExistence type="predicted"/>
<gene>
    <name evidence="2" type="ORF">M441DRAFT_283907</name>
</gene>
<dbReference type="AlphaFoldDB" id="A0A2T3YUB2"/>
<keyword evidence="1" id="KW-1133">Transmembrane helix</keyword>